<evidence type="ECO:0000313" key="3">
    <source>
        <dbReference type="Proteomes" id="UP000242287"/>
    </source>
</evidence>
<evidence type="ECO:0000256" key="1">
    <source>
        <dbReference type="SAM" id="MobiDB-lite"/>
    </source>
</evidence>
<dbReference type="Proteomes" id="UP000242287">
    <property type="component" value="Unassembled WGS sequence"/>
</dbReference>
<gene>
    <name evidence="2" type="ORF">AMATHDRAFT_62904</name>
</gene>
<protein>
    <submittedName>
        <fullName evidence="2">Uncharacterized protein</fullName>
    </submittedName>
</protein>
<name>A0A2A9NPI0_9AGAR</name>
<organism evidence="2 3">
    <name type="scientific">Amanita thiersii Skay4041</name>
    <dbReference type="NCBI Taxonomy" id="703135"/>
    <lineage>
        <taxon>Eukaryota</taxon>
        <taxon>Fungi</taxon>
        <taxon>Dikarya</taxon>
        <taxon>Basidiomycota</taxon>
        <taxon>Agaricomycotina</taxon>
        <taxon>Agaricomycetes</taxon>
        <taxon>Agaricomycetidae</taxon>
        <taxon>Agaricales</taxon>
        <taxon>Pluteineae</taxon>
        <taxon>Amanitaceae</taxon>
        <taxon>Amanita</taxon>
    </lineage>
</organism>
<accession>A0A2A9NPI0</accession>
<reference evidence="2 3" key="1">
    <citation type="submission" date="2014-02" db="EMBL/GenBank/DDBJ databases">
        <title>Transposable element dynamics among asymbiotic and ectomycorrhizal Amanita fungi.</title>
        <authorList>
            <consortium name="DOE Joint Genome Institute"/>
            <person name="Hess J."/>
            <person name="Skrede I."/>
            <person name="Wolfe B."/>
            <person name="LaButti K."/>
            <person name="Ohm R.A."/>
            <person name="Grigoriev I.V."/>
            <person name="Pringle A."/>
        </authorList>
    </citation>
    <scope>NUCLEOTIDE SEQUENCE [LARGE SCALE GENOMIC DNA]</scope>
    <source>
        <strain evidence="2 3">SKay4041</strain>
    </source>
</reference>
<dbReference type="AlphaFoldDB" id="A0A2A9NPI0"/>
<proteinExistence type="predicted"/>
<feature type="region of interest" description="Disordered" evidence="1">
    <location>
        <begin position="1"/>
        <end position="24"/>
    </location>
</feature>
<keyword evidence="3" id="KW-1185">Reference proteome</keyword>
<dbReference type="EMBL" id="KZ302025">
    <property type="protein sequence ID" value="PFH49582.1"/>
    <property type="molecule type" value="Genomic_DNA"/>
</dbReference>
<sequence length="76" mass="8973">MNNGGRRDIHFVATSDERHAKREPHDQKHVLEEVMTLLNSIGFVIIRPISTAWHNCHDPYCWLPFKARRVKWLIPS</sequence>
<evidence type="ECO:0000313" key="2">
    <source>
        <dbReference type="EMBL" id="PFH49582.1"/>
    </source>
</evidence>